<accession>A0AAV9HI89</accession>
<reference evidence="1" key="2">
    <citation type="submission" date="2023-06" db="EMBL/GenBank/DDBJ databases">
        <authorList>
            <consortium name="Lawrence Berkeley National Laboratory"/>
            <person name="Mondo S.J."/>
            <person name="Hensen N."/>
            <person name="Bonometti L."/>
            <person name="Westerberg I."/>
            <person name="Brannstrom I.O."/>
            <person name="Guillou S."/>
            <person name="Cros-Aarteil S."/>
            <person name="Calhoun S."/>
            <person name="Haridas S."/>
            <person name="Kuo A."/>
            <person name="Pangilinan J."/>
            <person name="Riley R."/>
            <person name="Labutti K."/>
            <person name="Andreopoulos B."/>
            <person name="Lipzen A."/>
            <person name="Chen C."/>
            <person name="Yanf M."/>
            <person name="Daum C."/>
            <person name="Ng V."/>
            <person name="Clum A."/>
            <person name="Steindorff A."/>
            <person name="Ohm R."/>
            <person name="Martin F."/>
            <person name="Silar P."/>
            <person name="Natvig D."/>
            <person name="Lalanne C."/>
            <person name="Gautier V."/>
            <person name="Ament-Velasquez S.L."/>
            <person name="Kruys A."/>
            <person name="Hutchinson M.I."/>
            <person name="Powell A.J."/>
            <person name="Barry K."/>
            <person name="Miller A.N."/>
            <person name="Grigoriev I.V."/>
            <person name="Debuchy R."/>
            <person name="Gladieux P."/>
            <person name="Thoren M.H."/>
            <person name="Johannesson H."/>
        </authorList>
    </citation>
    <scope>NUCLEOTIDE SEQUENCE</scope>
    <source>
        <strain evidence="1">PSN324</strain>
    </source>
</reference>
<dbReference type="Gene3D" id="3.30.710.10">
    <property type="entry name" value="Potassium Channel Kv1.1, Chain A"/>
    <property type="match status" value="1"/>
</dbReference>
<reference evidence="1" key="1">
    <citation type="journal article" date="2023" name="Mol. Phylogenet. Evol.">
        <title>Genome-scale phylogeny and comparative genomics of the fungal order Sordariales.</title>
        <authorList>
            <person name="Hensen N."/>
            <person name="Bonometti L."/>
            <person name="Westerberg I."/>
            <person name="Brannstrom I.O."/>
            <person name="Guillou S."/>
            <person name="Cros-Aarteil S."/>
            <person name="Calhoun S."/>
            <person name="Haridas S."/>
            <person name="Kuo A."/>
            <person name="Mondo S."/>
            <person name="Pangilinan J."/>
            <person name="Riley R."/>
            <person name="LaButti K."/>
            <person name="Andreopoulos B."/>
            <person name="Lipzen A."/>
            <person name="Chen C."/>
            <person name="Yan M."/>
            <person name="Daum C."/>
            <person name="Ng V."/>
            <person name="Clum A."/>
            <person name="Steindorff A."/>
            <person name="Ohm R.A."/>
            <person name="Martin F."/>
            <person name="Silar P."/>
            <person name="Natvig D.O."/>
            <person name="Lalanne C."/>
            <person name="Gautier V."/>
            <person name="Ament-Velasquez S.L."/>
            <person name="Kruys A."/>
            <person name="Hutchinson M.I."/>
            <person name="Powell A.J."/>
            <person name="Barry K."/>
            <person name="Miller A.N."/>
            <person name="Grigoriev I.V."/>
            <person name="Debuchy R."/>
            <person name="Gladieux P."/>
            <person name="Hiltunen Thoren M."/>
            <person name="Johannesson H."/>
        </authorList>
    </citation>
    <scope>NUCLEOTIDE SEQUENCE</scope>
    <source>
        <strain evidence="1">PSN324</strain>
    </source>
</reference>
<dbReference type="Proteomes" id="UP001321749">
    <property type="component" value="Unassembled WGS sequence"/>
</dbReference>
<evidence type="ECO:0000313" key="2">
    <source>
        <dbReference type="Proteomes" id="UP001321749"/>
    </source>
</evidence>
<evidence type="ECO:0000313" key="1">
    <source>
        <dbReference type="EMBL" id="KAK4460571.1"/>
    </source>
</evidence>
<sequence length="372" mass="41888">MGDLNKQDTTSVIPIDPDGDLTLKVGADIEGQHETRFLVCSSTLRRSSLVFKKMLFGPWVDSKPESGNWVVALPEDMPCAMKRVLAIIHGRFELAEESWDLLSLEKTITLVDKYDMTHILRPWRTRIRELVTDSCVSDARFRVAIIHVAWGIGVQEAFVSTVKEVIFAASMTEDGQLELVGETERLNLSTLESFGPLDMANTITNRRTVLIQAILDHFHGKLSRLANAASPVCKAYKSTGTDGTFCFQRGYYPERSYCSDCSQHHESEIIPPRVCDSIILGSIWRQLLLQKPGDGNLPTVASDFLGSADGLLQTLSKMFGELKCTSAHQRCSPRSEFEAFVKATREDERWTKGWQTEFHRSQMKQQREKLGL</sequence>
<dbReference type="EMBL" id="MU865009">
    <property type="protein sequence ID" value="KAK4460571.1"/>
    <property type="molecule type" value="Genomic_DNA"/>
</dbReference>
<proteinExistence type="predicted"/>
<comment type="caution">
    <text evidence="1">The sequence shown here is derived from an EMBL/GenBank/DDBJ whole genome shotgun (WGS) entry which is preliminary data.</text>
</comment>
<dbReference type="InterPro" id="IPR011333">
    <property type="entry name" value="SKP1/BTB/POZ_sf"/>
</dbReference>
<protein>
    <recommendedName>
        <fullName evidence="3">BTB domain-containing protein</fullName>
    </recommendedName>
</protein>
<evidence type="ECO:0008006" key="3">
    <source>
        <dbReference type="Google" id="ProtNLM"/>
    </source>
</evidence>
<organism evidence="1 2">
    <name type="scientific">Cladorrhinum samala</name>
    <dbReference type="NCBI Taxonomy" id="585594"/>
    <lineage>
        <taxon>Eukaryota</taxon>
        <taxon>Fungi</taxon>
        <taxon>Dikarya</taxon>
        <taxon>Ascomycota</taxon>
        <taxon>Pezizomycotina</taxon>
        <taxon>Sordariomycetes</taxon>
        <taxon>Sordariomycetidae</taxon>
        <taxon>Sordariales</taxon>
        <taxon>Podosporaceae</taxon>
        <taxon>Cladorrhinum</taxon>
    </lineage>
</organism>
<dbReference type="AlphaFoldDB" id="A0AAV9HI89"/>
<name>A0AAV9HI89_9PEZI</name>
<gene>
    <name evidence="1" type="ORF">QBC42DRAFT_347917</name>
</gene>
<keyword evidence="2" id="KW-1185">Reference proteome</keyword>